<feature type="region of interest" description="Disordered" evidence="1">
    <location>
        <begin position="98"/>
        <end position="123"/>
    </location>
</feature>
<evidence type="ECO:0000313" key="3">
    <source>
        <dbReference type="Proteomes" id="UP000034392"/>
    </source>
</evidence>
<evidence type="ECO:0000313" key="2">
    <source>
        <dbReference type="EMBL" id="AKH41487.1"/>
    </source>
</evidence>
<feature type="compositionally biased region" description="Low complexity" evidence="1">
    <location>
        <begin position="107"/>
        <end position="123"/>
    </location>
</feature>
<dbReference type="EMBL" id="CP011452">
    <property type="protein sequence ID" value="AKH41487.1"/>
    <property type="molecule type" value="Genomic_DNA"/>
</dbReference>
<sequence>MRSIDEQLAEDRALRDSALRLFKSDLQFVKADAQARNVGLRLADRLGEGSADMVDDALAYADAHRGKVGLGLLLAGAFFARNRLIDAVFALLSENAGENAGERGDPAAEPEAPAVSSEEQSQF</sequence>
<dbReference type="Proteomes" id="UP000034392">
    <property type="component" value="Chromosome"/>
</dbReference>
<keyword evidence="3" id="KW-1185">Reference proteome</keyword>
<organism evidence="2 3">
    <name type="scientific">Croceibacterium atlanticum</name>
    <dbReference type="NCBI Taxonomy" id="1267766"/>
    <lineage>
        <taxon>Bacteria</taxon>
        <taxon>Pseudomonadati</taxon>
        <taxon>Pseudomonadota</taxon>
        <taxon>Alphaproteobacteria</taxon>
        <taxon>Sphingomonadales</taxon>
        <taxon>Erythrobacteraceae</taxon>
        <taxon>Croceibacterium</taxon>
    </lineage>
</organism>
<dbReference type="KEGG" id="aay:WYH_00428"/>
<name>A0A0F7KQN9_9SPHN</name>
<proteinExistence type="predicted"/>
<accession>A0A0F7KQN9</accession>
<reference evidence="2" key="1">
    <citation type="submission" date="2015-05" db="EMBL/GenBank/DDBJ databases">
        <title>The complete genome of Altererythrobacter atlanticus strain 26DY36.</title>
        <authorList>
            <person name="Wu Y.-H."/>
            <person name="Cheng H."/>
            <person name="Wu X.-W."/>
        </authorList>
    </citation>
    <scope>NUCLEOTIDE SEQUENCE [LARGE SCALE GENOMIC DNA]</scope>
    <source>
        <strain evidence="2">26DY36</strain>
    </source>
</reference>
<dbReference type="RefSeq" id="WP_046902514.1">
    <property type="nucleotide sequence ID" value="NZ_CP011452.2"/>
</dbReference>
<dbReference type="STRING" id="1267766.WYH_00428"/>
<dbReference type="AlphaFoldDB" id="A0A0F7KQN9"/>
<gene>
    <name evidence="2" type="ORF">WYH_00428</name>
</gene>
<protein>
    <submittedName>
        <fullName evidence="2">Uncharacterized protein</fullName>
    </submittedName>
</protein>
<dbReference type="OrthoDB" id="7433140at2"/>
<dbReference type="PATRIC" id="fig|1267766.3.peg.432"/>
<evidence type="ECO:0000256" key="1">
    <source>
        <dbReference type="SAM" id="MobiDB-lite"/>
    </source>
</evidence>